<dbReference type="InterPro" id="IPR050822">
    <property type="entry name" value="Cerebellin_Synaptic_Org"/>
</dbReference>
<evidence type="ECO:0000313" key="6">
    <source>
        <dbReference type="RefSeq" id="XP_022312301.1"/>
    </source>
</evidence>
<keyword evidence="3" id="KW-0732">Signal</keyword>
<name>A0A8B8CCB3_CRAVI</name>
<keyword evidence="2" id="KW-0964">Secreted</keyword>
<dbReference type="PRINTS" id="PR00007">
    <property type="entry name" value="COMPLEMNTC1Q"/>
</dbReference>
<dbReference type="PROSITE" id="PS50871">
    <property type="entry name" value="C1Q"/>
    <property type="match status" value="1"/>
</dbReference>
<evidence type="ECO:0000256" key="2">
    <source>
        <dbReference type="ARBA" id="ARBA00022525"/>
    </source>
</evidence>
<evidence type="ECO:0000313" key="5">
    <source>
        <dbReference type="Proteomes" id="UP000694844"/>
    </source>
</evidence>
<evidence type="ECO:0000256" key="3">
    <source>
        <dbReference type="ARBA" id="ARBA00022729"/>
    </source>
</evidence>
<dbReference type="Proteomes" id="UP000694844">
    <property type="component" value="Chromosome 10"/>
</dbReference>
<dbReference type="SMART" id="SM00110">
    <property type="entry name" value="C1Q"/>
    <property type="match status" value="1"/>
</dbReference>
<dbReference type="PANTHER" id="PTHR22923">
    <property type="entry name" value="CEREBELLIN-RELATED"/>
    <property type="match status" value="1"/>
</dbReference>
<dbReference type="InterPro" id="IPR001073">
    <property type="entry name" value="C1q_dom"/>
</dbReference>
<protein>
    <submittedName>
        <fullName evidence="6">Uncharacterized protein LOC111117458</fullName>
    </submittedName>
</protein>
<keyword evidence="5" id="KW-1185">Reference proteome</keyword>
<dbReference type="AlphaFoldDB" id="A0A8B8CCB3"/>
<feature type="domain" description="C1q" evidence="4">
    <location>
        <begin position="76"/>
        <end position="213"/>
    </location>
</feature>
<accession>A0A8B8CCB3</accession>
<dbReference type="Pfam" id="PF00386">
    <property type="entry name" value="C1q"/>
    <property type="match status" value="1"/>
</dbReference>
<dbReference type="GO" id="GO:0005576">
    <property type="term" value="C:extracellular region"/>
    <property type="evidence" value="ECO:0007669"/>
    <property type="project" value="UniProtKB-SubCell"/>
</dbReference>
<comment type="subcellular location">
    <subcellularLocation>
        <location evidence="1">Secreted</location>
    </subcellularLocation>
</comment>
<organism evidence="5 6">
    <name type="scientific">Crassostrea virginica</name>
    <name type="common">Eastern oyster</name>
    <dbReference type="NCBI Taxonomy" id="6565"/>
    <lineage>
        <taxon>Eukaryota</taxon>
        <taxon>Metazoa</taxon>
        <taxon>Spiralia</taxon>
        <taxon>Lophotrochozoa</taxon>
        <taxon>Mollusca</taxon>
        <taxon>Bivalvia</taxon>
        <taxon>Autobranchia</taxon>
        <taxon>Pteriomorphia</taxon>
        <taxon>Ostreida</taxon>
        <taxon>Ostreoidea</taxon>
        <taxon>Ostreidae</taxon>
        <taxon>Crassostrea</taxon>
    </lineage>
</organism>
<gene>
    <name evidence="6" type="primary">LOC111117458</name>
</gene>
<dbReference type="Gene3D" id="2.60.120.40">
    <property type="match status" value="1"/>
</dbReference>
<dbReference type="GeneID" id="111117458"/>
<sequence length="213" mass="23205">MSSCDCTPKGKGRQYVVADSVKPYTSNGEGSQIKPSSFHGQMNESLSQHIAQNLEGHLIKRSLFGQIESNTKVKRDITGPVAFYSYMSRTDMHPKPNQTIVFDHVVSNSGGNFDHKTGIFFPSQEGVYVFSWTVYCSNGGYLVTELVVNNKPIGAMLCSGQGADNLRHTTGVAAVALGRRDSVYVRSHPTAVLNGVIWSAPTYLSSFTGFQIS</sequence>
<reference evidence="6" key="1">
    <citation type="submission" date="2025-08" db="UniProtKB">
        <authorList>
            <consortium name="RefSeq"/>
        </authorList>
    </citation>
    <scope>IDENTIFICATION</scope>
    <source>
        <tissue evidence="6">Whole sample</tissue>
    </source>
</reference>
<dbReference type="KEGG" id="cvn:111117458"/>
<proteinExistence type="predicted"/>
<dbReference type="InterPro" id="IPR008983">
    <property type="entry name" value="Tumour_necrosis_fac-like_dom"/>
</dbReference>
<dbReference type="RefSeq" id="XP_022312301.1">
    <property type="nucleotide sequence ID" value="XM_022456593.1"/>
</dbReference>
<dbReference type="OrthoDB" id="6068567at2759"/>
<dbReference type="PANTHER" id="PTHR22923:SF116">
    <property type="entry name" value="C1Q DOMAIN-CONTAINING PROTEIN"/>
    <property type="match status" value="1"/>
</dbReference>
<evidence type="ECO:0000259" key="4">
    <source>
        <dbReference type="PROSITE" id="PS50871"/>
    </source>
</evidence>
<evidence type="ECO:0000256" key="1">
    <source>
        <dbReference type="ARBA" id="ARBA00004613"/>
    </source>
</evidence>
<dbReference type="SUPFAM" id="SSF49842">
    <property type="entry name" value="TNF-like"/>
    <property type="match status" value="1"/>
</dbReference>